<accession>A0AAX6HK58</accession>
<reference evidence="4" key="2">
    <citation type="submission" date="2023-04" db="EMBL/GenBank/DDBJ databases">
        <authorList>
            <person name="Bruccoleri R.E."/>
            <person name="Oakeley E.J."/>
            <person name="Faust A.-M."/>
            <person name="Dessus-Babus S."/>
            <person name="Altorfer M."/>
            <person name="Burckhardt D."/>
            <person name="Oertli M."/>
            <person name="Naumann U."/>
            <person name="Petersen F."/>
            <person name="Wong J."/>
        </authorList>
    </citation>
    <scope>NUCLEOTIDE SEQUENCE</scope>
    <source>
        <strain evidence="4">GSM-AAB239-AS_SAM_17_03QT</strain>
        <tissue evidence="4">Leaf</tissue>
    </source>
</reference>
<evidence type="ECO:0000256" key="1">
    <source>
        <dbReference type="ARBA" id="ARBA00009500"/>
    </source>
</evidence>
<dbReference type="PANTHER" id="PTHR11461:SF203">
    <property type="entry name" value="SERPIN-Z12-RELATED"/>
    <property type="match status" value="1"/>
</dbReference>
<keyword evidence="5" id="KW-1185">Reference proteome</keyword>
<dbReference type="Gene3D" id="3.30.497.10">
    <property type="entry name" value="Antithrombin, subunit I, domain 2"/>
    <property type="match status" value="1"/>
</dbReference>
<gene>
    <name evidence="4" type="ORF">M6B38_118600</name>
</gene>
<proteinExistence type="inferred from homology"/>
<dbReference type="PROSITE" id="PS00284">
    <property type="entry name" value="SERPIN"/>
    <property type="match status" value="1"/>
</dbReference>
<dbReference type="InterPro" id="IPR023795">
    <property type="entry name" value="Serpin_CS"/>
</dbReference>
<dbReference type="GO" id="GO:0004867">
    <property type="term" value="F:serine-type endopeptidase inhibitor activity"/>
    <property type="evidence" value="ECO:0007669"/>
    <property type="project" value="InterPro"/>
</dbReference>
<evidence type="ECO:0000313" key="4">
    <source>
        <dbReference type="EMBL" id="KAJ6840775.1"/>
    </source>
</evidence>
<comment type="caution">
    <text evidence="4">The sequence shown here is derived from an EMBL/GenBank/DDBJ whole genome shotgun (WGS) entry which is preliminary data.</text>
</comment>
<evidence type="ECO:0000313" key="5">
    <source>
        <dbReference type="Proteomes" id="UP001140949"/>
    </source>
</evidence>
<dbReference type="InterPro" id="IPR023796">
    <property type="entry name" value="Serpin_dom"/>
</dbReference>
<feature type="domain" description="Serpin" evidence="3">
    <location>
        <begin position="38"/>
        <end position="411"/>
    </location>
</feature>
<organism evidence="4 5">
    <name type="scientific">Iris pallida</name>
    <name type="common">Sweet iris</name>
    <dbReference type="NCBI Taxonomy" id="29817"/>
    <lineage>
        <taxon>Eukaryota</taxon>
        <taxon>Viridiplantae</taxon>
        <taxon>Streptophyta</taxon>
        <taxon>Embryophyta</taxon>
        <taxon>Tracheophyta</taxon>
        <taxon>Spermatophyta</taxon>
        <taxon>Magnoliopsida</taxon>
        <taxon>Liliopsida</taxon>
        <taxon>Asparagales</taxon>
        <taxon>Iridaceae</taxon>
        <taxon>Iridoideae</taxon>
        <taxon>Irideae</taxon>
        <taxon>Iris</taxon>
    </lineage>
</organism>
<dbReference type="InterPro" id="IPR042185">
    <property type="entry name" value="Serpin_sf_2"/>
</dbReference>
<dbReference type="InterPro" id="IPR036186">
    <property type="entry name" value="Serpin_sf"/>
</dbReference>
<dbReference type="GO" id="GO:0005615">
    <property type="term" value="C:extracellular space"/>
    <property type="evidence" value="ECO:0007669"/>
    <property type="project" value="InterPro"/>
</dbReference>
<dbReference type="Proteomes" id="UP001140949">
    <property type="component" value="Unassembled WGS sequence"/>
</dbReference>
<comment type="similarity">
    <text evidence="1 2">Belongs to the serpin family.</text>
</comment>
<dbReference type="SMART" id="SM00093">
    <property type="entry name" value="SERPIN"/>
    <property type="match status" value="1"/>
</dbReference>
<evidence type="ECO:0000259" key="3">
    <source>
        <dbReference type="SMART" id="SM00093"/>
    </source>
</evidence>
<dbReference type="InterPro" id="IPR042178">
    <property type="entry name" value="Serpin_sf_1"/>
</dbReference>
<protein>
    <submittedName>
        <fullName evidence="4">Serpin-ZXA-like</fullName>
    </submittedName>
</protein>
<name>A0AAX6HK58_IRIPA</name>
<dbReference type="Pfam" id="PF00079">
    <property type="entry name" value="Serpin"/>
    <property type="match status" value="1"/>
</dbReference>
<evidence type="ECO:0000256" key="2">
    <source>
        <dbReference type="RuleBase" id="RU000411"/>
    </source>
</evidence>
<reference evidence="4" key="1">
    <citation type="journal article" date="2023" name="GigaByte">
        <title>Genome assembly of the bearded iris, Iris pallida Lam.</title>
        <authorList>
            <person name="Bruccoleri R.E."/>
            <person name="Oakeley E.J."/>
            <person name="Faust A.M.E."/>
            <person name="Altorfer M."/>
            <person name="Dessus-Babus S."/>
            <person name="Burckhardt D."/>
            <person name="Oertli M."/>
            <person name="Naumann U."/>
            <person name="Petersen F."/>
            <person name="Wong J."/>
        </authorList>
    </citation>
    <scope>NUCLEOTIDE SEQUENCE</scope>
    <source>
        <strain evidence="4">GSM-AAB239-AS_SAM_17_03QT</strain>
    </source>
</reference>
<sequence length="415" mass="44425">MANEAVPVDSSVVQPPELIFGTPTPRRAVPIDSCLQFAEHLGLLAAAEGSNFVFSPVSMRAALSLAAAGSGGETLQQMLSFLGSPTVADLNSSAAAMLGSVTEAAPASDGCGAGACQLAFVNGVWVDSSMALKPSFQETATSVYSAVAKSVDFLHHAPTVVKEVNNFVDMATNGLIKDLIPAESVGQDTKLVLANALYFKGTWANKFDRSETRNGEFHLLDGSTIDTPFMTSTRKQFVSTFEGFKVLRLPYQSAGQQRSFSMLIFLPNSRDGLSSLVRMATSQPNFLNRHFPNRLVGVSELSIPKFKLSSDFEARKVLKGLGLELPFDEALADFGEMTGSTDGRPYVSSVHHKATIEVEEEGTVAASATAVIFELQCYIPPVDFRADHPFMFAIREEVSGAVLFLGHVANPSLVD</sequence>
<dbReference type="CDD" id="cd02043">
    <property type="entry name" value="serpinP_plants"/>
    <property type="match status" value="1"/>
</dbReference>
<dbReference type="AlphaFoldDB" id="A0AAX6HK58"/>
<dbReference type="InterPro" id="IPR000215">
    <property type="entry name" value="Serpin_fam"/>
</dbReference>
<dbReference type="SUPFAM" id="SSF56574">
    <property type="entry name" value="Serpins"/>
    <property type="match status" value="1"/>
</dbReference>
<dbReference type="EMBL" id="JANAVB010009198">
    <property type="protein sequence ID" value="KAJ6840775.1"/>
    <property type="molecule type" value="Genomic_DNA"/>
</dbReference>
<dbReference type="PANTHER" id="PTHR11461">
    <property type="entry name" value="SERINE PROTEASE INHIBITOR, SERPIN"/>
    <property type="match status" value="1"/>
</dbReference>
<dbReference type="Gene3D" id="2.30.39.10">
    <property type="entry name" value="Alpha-1-antitrypsin, domain 1"/>
    <property type="match status" value="1"/>
</dbReference>